<dbReference type="PANTHER" id="PTHR33392:SF6">
    <property type="entry name" value="POLYISOPRENYL-TEICHOIC ACID--PEPTIDOGLYCAN TEICHOIC ACID TRANSFERASE TAGU"/>
    <property type="match status" value="1"/>
</dbReference>
<comment type="similarity">
    <text evidence="1">Belongs to the LytR/CpsA/Psr (LCP) family.</text>
</comment>
<keyword evidence="3" id="KW-1133">Transmembrane helix</keyword>
<evidence type="ECO:0000256" key="1">
    <source>
        <dbReference type="ARBA" id="ARBA00006068"/>
    </source>
</evidence>
<evidence type="ECO:0000313" key="6">
    <source>
        <dbReference type="Proteomes" id="UP000217549"/>
    </source>
</evidence>
<dbReference type="STRING" id="39488.ERS852450_01286"/>
<dbReference type="Pfam" id="PF03816">
    <property type="entry name" value="LytR_cpsA_psr"/>
    <property type="match status" value="1"/>
</dbReference>
<reference evidence="6" key="1">
    <citation type="submission" date="2017-09" db="EMBL/GenBank/DDBJ databases">
        <authorList>
            <person name="Shetty A S."/>
        </authorList>
    </citation>
    <scope>NUCLEOTIDE SEQUENCE [LARGE SCALE GENOMIC DNA]</scope>
</reference>
<dbReference type="NCBIfam" id="TIGR00350">
    <property type="entry name" value="lytR_cpsA_psr"/>
    <property type="match status" value="1"/>
</dbReference>
<evidence type="ECO:0000256" key="3">
    <source>
        <dbReference type="SAM" id="Phobius"/>
    </source>
</evidence>
<organism evidence="5 6">
    <name type="scientific">Anaerobutyricum hallii</name>
    <dbReference type="NCBI Taxonomy" id="39488"/>
    <lineage>
        <taxon>Bacteria</taxon>
        <taxon>Bacillati</taxon>
        <taxon>Bacillota</taxon>
        <taxon>Clostridia</taxon>
        <taxon>Lachnospirales</taxon>
        <taxon>Lachnospiraceae</taxon>
        <taxon>Anaerobutyricum</taxon>
    </lineage>
</organism>
<feature type="transmembrane region" description="Helical" evidence="3">
    <location>
        <begin position="36"/>
        <end position="63"/>
    </location>
</feature>
<evidence type="ECO:0000313" key="5">
    <source>
        <dbReference type="EMBL" id="SOB72013.1"/>
    </source>
</evidence>
<sequence>MEDTNKDMNIDKEEAKKEKKVKKEKKARKRGRKGRIAAQIFVCFLLTVAFVASAAGGAVAAYYKAATNTITTDTKTALKNVDVVDADLEYDQDVVNILLIGCDKRADETEAGRSDSTMIATIDLKNGKLKLTSLMRDMYIDIPGYGYHKFNAAYSYGGVQLEYETIAENFGIKLDGYVEVDMEAFRDVVDLIGGVPMELTEAEAYFLKTAYVNSKHGEKNVKAGENMLTPYQALAYCRIRQDVTGEFGRTDRQRKILISVFNELKGEDIMTLTNICMKALKHVTTDLTEKQIRSLLTSVITMGATEVDQLRIPYEGSYTEGRLSGNGAWVMQVDYEANKKALQYFVFGIGEDPGINDSYGIGNDRFIDGYYPEKTEGISTY</sequence>
<protein>
    <submittedName>
        <fullName evidence="5">LytR_cpsA_psr: cell envelope-related function transcriptional attenuator common domain</fullName>
    </submittedName>
</protein>
<feature type="compositionally biased region" description="Basic residues" evidence="2">
    <location>
        <begin position="18"/>
        <end position="28"/>
    </location>
</feature>
<dbReference type="EMBL" id="LT907978">
    <property type="protein sequence ID" value="SOB72013.1"/>
    <property type="molecule type" value="Genomic_DNA"/>
</dbReference>
<dbReference type="Gene3D" id="3.40.630.190">
    <property type="entry name" value="LCP protein"/>
    <property type="match status" value="1"/>
</dbReference>
<dbReference type="KEGG" id="ehl:EHLA_1294"/>
<dbReference type="InterPro" id="IPR004474">
    <property type="entry name" value="LytR_CpsA_psr"/>
</dbReference>
<dbReference type="RefSeq" id="WP_096239869.1">
    <property type="nucleotide sequence ID" value="NZ_LT907978.1"/>
</dbReference>
<accession>A0A285PQW6</accession>
<evidence type="ECO:0000259" key="4">
    <source>
        <dbReference type="Pfam" id="PF03816"/>
    </source>
</evidence>
<evidence type="ECO:0000256" key="2">
    <source>
        <dbReference type="SAM" id="MobiDB-lite"/>
    </source>
</evidence>
<name>A0A285PQW6_9FIRM</name>
<feature type="compositionally biased region" description="Basic and acidic residues" evidence="2">
    <location>
        <begin position="1"/>
        <end position="17"/>
    </location>
</feature>
<proteinExistence type="inferred from homology"/>
<dbReference type="AlphaFoldDB" id="A0A285PQW6"/>
<feature type="region of interest" description="Disordered" evidence="2">
    <location>
        <begin position="1"/>
        <end position="28"/>
    </location>
</feature>
<gene>
    <name evidence="5" type="ORF">EHLA_1294</name>
</gene>
<dbReference type="Proteomes" id="UP000217549">
    <property type="component" value="Chromosome I"/>
</dbReference>
<keyword evidence="3" id="KW-0812">Transmembrane</keyword>
<keyword evidence="6" id="KW-1185">Reference proteome</keyword>
<feature type="domain" description="Cell envelope-related transcriptional attenuator" evidence="4">
    <location>
        <begin position="113"/>
        <end position="265"/>
    </location>
</feature>
<dbReference type="PANTHER" id="PTHR33392">
    <property type="entry name" value="POLYISOPRENYL-TEICHOIC ACID--PEPTIDOGLYCAN TEICHOIC ACID TRANSFERASE TAGU"/>
    <property type="match status" value="1"/>
</dbReference>
<dbReference type="InterPro" id="IPR050922">
    <property type="entry name" value="LytR/CpsA/Psr_CW_biosynth"/>
</dbReference>
<keyword evidence="3" id="KW-0472">Membrane</keyword>